<feature type="domain" description="Serine aminopeptidase S33" evidence="2">
    <location>
        <begin position="53"/>
        <end position="242"/>
    </location>
</feature>
<dbReference type="Gene3D" id="3.40.50.1820">
    <property type="entry name" value="alpha/beta hydrolase"/>
    <property type="match status" value="1"/>
</dbReference>
<dbReference type="OrthoDB" id="9813296at2"/>
<dbReference type="PANTHER" id="PTHR16138:SF7">
    <property type="entry name" value="PALMITOYL-PROTEIN THIOESTERASE ABHD10, MITOCHONDRIAL"/>
    <property type="match status" value="1"/>
</dbReference>
<reference evidence="3 4" key="1">
    <citation type="submission" date="2015-12" db="EMBL/GenBank/DDBJ databases">
        <title>Genome sequence of Thalassospira lucentensis MCCC 1A02072.</title>
        <authorList>
            <person name="Lu L."/>
            <person name="Lai Q."/>
            <person name="Shao Z."/>
            <person name="Qian P."/>
        </authorList>
    </citation>
    <scope>NUCLEOTIDE SEQUENCE [LARGE SCALE GENOMIC DNA]</scope>
    <source>
        <strain evidence="3 4">MCCC 1A02072</strain>
    </source>
</reference>
<dbReference type="InterPro" id="IPR029058">
    <property type="entry name" value="AB_hydrolase_fold"/>
</dbReference>
<name>A0A154L8Y1_9PROT</name>
<dbReference type="SUPFAM" id="SSF53474">
    <property type="entry name" value="alpha/beta-Hydrolases"/>
    <property type="match status" value="1"/>
</dbReference>
<dbReference type="InterPro" id="IPR022742">
    <property type="entry name" value="Hydrolase_4"/>
</dbReference>
<keyword evidence="1 3" id="KW-0378">Hydrolase</keyword>
<comment type="caution">
    <text evidence="3">The sequence shown here is derived from an EMBL/GenBank/DDBJ whole genome shotgun (WGS) entry which is preliminary data.</text>
</comment>
<organism evidence="3 4">
    <name type="scientific">Thalassospira lucentensis</name>
    <dbReference type="NCBI Taxonomy" id="168935"/>
    <lineage>
        <taxon>Bacteria</taxon>
        <taxon>Pseudomonadati</taxon>
        <taxon>Pseudomonadota</taxon>
        <taxon>Alphaproteobacteria</taxon>
        <taxon>Rhodospirillales</taxon>
        <taxon>Thalassospiraceae</taxon>
        <taxon>Thalassospira</taxon>
    </lineage>
</organism>
<gene>
    <name evidence="3" type="ORF">AUP42_15755</name>
</gene>
<evidence type="ECO:0000256" key="1">
    <source>
        <dbReference type="ARBA" id="ARBA00022801"/>
    </source>
</evidence>
<protein>
    <submittedName>
        <fullName evidence="3">Alpha/beta hydrolase</fullName>
    </submittedName>
</protein>
<dbReference type="Proteomes" id="UP000076335">
    <property type="component" value="Unassembled WGS sequence"/>
</dbReference>
<dbReference type="PANTHER" id="PTHR16138">
    <property type="entry name" value="MYCOPHENOLIC ACID ACYL-GLUCURONIDE ESTERASE, MITOCHONDRIAL"/>
    <property type="match status" value="1"/>
</dbReference>
<dbReference type="InterPro" id="IPR052382">
    <property type="entry name" value="ABHD10_acyl-thioesterase"/>
</dbReference>
<evidence type="ECO:0000313" key="3">
    <source>
        <dbReference type="EMBL" id="KZB66973.1"/>
    </source>
</evidence>
<dbReference type="AlphaFoldDB" id="A0A154L8Y1"/>
<dbReference type="EMBL" id="LPVY01000005">
    <property type="protein sequence ID" value="KZB66973.1"/>
    <property type="molecule type" value="Genomic_DNA"/>
</dbReference>
<accession>A0A154L8Y1</accession>
<evidence type="ECO:0000259" key="2">
    <source>
        <dbReference type="Pfam" id="PF12146"/>
    </source>
</evidence>
<dbReference type="GO" id="GO:0004553">
    <property type="term" value="F:hydrolase activity, hydrolyzing O-glycosyl compounds"/>
    <property type="evidence" value="ECO:0007669"/>
    <property type="project" value="TreeGrafter"/>
</dbReference>
<dbReference type="Pfam" id="PF12146">
    <property type="entry name" value="Hydrolase_4"/>
    <property type="match status" value="1"/>
</dbReference>
<sequence>MTNDMPTPQYLERPDGLKIAYHATPGKLTEVQGQQKPGVLFLGGFMSDMTGTKATHLEAHCVQQGLAYTRFDYSGHGQSAGMFKDGTIGQWARDAIAIIDEITTGPLILVGSSMGGWIMLLAALARKERIAGLVGIAAAPDFTEDLMWAQFTDAQKSDIVENGALIEPTEYGDDPYTITHALIEDGRNQLLLRNPIKLECPVRLIQGMQDPDVPWQTSIRLTDALVSKDVRVDLIKTGDHRLSEPDQLDVITKHLDEIIEKVTVG</sequence>
<proteinExistence type="predicted"/>
<evidence type="ECO:0000313" key="4">
    <source>
        <dbReference type="Proteomes" id="UP000076335"/>
    </source>
</evidence>